<dbReference type="GO" id="GO:0016887">
    <property type="term" value="F:ATP hydrolysis activity"/>
    <property type="evidence" value="ECO:0007669"/>
    <property type="project" value="InterPro"/>
</dbReference>
<dbReference type="InterPro" id="IPR003439">
    <property type="entry name" value="ABC_transporter-like_ATP-bd"/>
</dbReference>
<dbReference type="Pfam" id="PF00005">
    <property type="entry name" value="ABC_tran"/>
    <property type="match status" value="1"/>
</dbReference>
<dbReference type="GO" id="GO:0005524">
    <property type="term" value="F:ATP binding"/>
    <property type="evidence" value="ECO:0007669"/>
    <property type="project" value="UniProtKB-KW"/>
</dbReference>
<dbReference type="OrthoDB" id="9802264at2"/>
<dbReference type="SUPFAM" id="SSF52540">
    <property type="entry name" value="P-loop containing nucleoside triphosphate hydrolases"/>
    <property type="match status" value="1"/>
</dbReference>
<dbReference type="KEGG" id="plm:Plim_1001"/>
<accession>D5ST76</accession>
<dbReference type="InterPro" id="IPR003593">
    <property type="entry name" value="AAA+_ATPase"/>
</dbReference>
<dbReference type="Gene3D" id="3.40.50.300">
    <property type="entry name" value="P-loop containing nucleotide triphosphate hydrolases"/>
    <property type="match status" value="1"/>
</dbReference>
<dbReference type="Proteomes" id="UP000002220">
    <property type="component" value="Chromosome"/>
</dbReference>
<dbReference type="GO" id="GO:0022857">
    <property type="term" value="F:transmembrane transporter activity"/>
    <property type="evidence" value="ECO:0007669"/>
    <property type="project" value="TreeGrafter"/>
</dbReference>
<gene>
    <name evidence="4" type="ordered locus">Plim_1001</name>
</gene>
<dbReference type="InterPro" id="IPR027417">
    <property type="entry name" value="P-loop_NTPase"/>
</dbReference>
<feature type="domain" description="ABC transporter" evidence="3">
    <location>
        <begin position="19"/>
        <end position="290"/>
    </location>
</feature>
<evidence type="ECO:0000313" key="4">
    <source>
        <dbReference type="EMBL" id="ADG66844.1"/>
    </source>
</evidence>
<keyword evidence="2" id="KW-0067">ATP-binding</keyword>
<sequence length="298" mass="32743">MHNHSTNERQFESPPEIVLELDGLEQRLYDPERGEEFTVRVSQPLRIASRNLVALLGPSGCGKTTLLTILGLLRAPSHPQTLRRFVMRTPNPNGFWEEHDLRSLWLSGAQRSIERLRRQRIGFALQSGELLPALTVRENIATPLMLNGVTSAVCRTRVDELLESFALNGAPRANGKGRRIDQSRINKLSGGEYQRVALARAIVHRPTLLYVDEPTSALNRDLAWGALQQVRSLQCSPNSHGAAVMITHDEQLAAAFADMIVRMAPVPGQSAGEVVEIVANVPSAAAEVPETTLTESAT</sequence>
<reference evidence="4 5" key="1">
    <citation type="journal article" date="2010" name="Stand. Genomic Sci.">
        <title>Complete genome sequence of Planctomyces limnophilus type strain (Mu 290).</title>
        <authorList>
            <person name="Labutti K."/>
            <person name="Sikorski J."/>
            <person name="Schneider S."/>
            <person name="Nolan M."/>
            <person name="Lucas S."/>
            <person name="Glavina Del Rio T."/>
            <person name="Tice H."/>
            <person name="Cheng J.F."/>
            <person name="Goodwin L."/>
            <person name="Pitluck S."/>
            <person name="Liolios K."/>
            <person name="Ivanova N."/>
            <person name="Mavromatis K."/>
            <person name="Mikhailova N."/>
            <person name="Pati A."/>
            <person name="Chen A."/>
            <person name="Palaniappan K."/>
            <person name="Land M."/>
            <person name="Hauser L."/>
            <person name="Chang Y.J."/>
            <person name="Jeffries C.D."/>
            <person name="Tindall B.J."/>
            <person name="Rohde M."/>
            <person name="Goker M."/>
            <person name="Woyke T."/>
            <person name="Bristow J."/>
            <person name="Eisen J.A."/>
            <person name="Markowitz V."/>
            <person name="Hugenholtz P."/>
            <person name="Kyrpides N.C."/>
            <person name="Klenk H.P."/>
            <person name="Lapidus A."/>
        </authorList>
    </citation>
    <scope>NUCLEOTIDE SEQUENCE [LARGE SCALE GENOMIC DNA]</scope>
    <source>
        <strain evidence="5">ATCC 43296 / DSM 3776 / IFAM 1008 / 290</strain>
    </source>
</reference>
<evidence type="ECO:0000313" key="5">
    <source>
        <dbReference type="Proteomes" id="UP000002220"/>
    </source>
</evidence>
<evidence type="ECO:0000259" key="3">
    <source>
        <dbReference type="PROSITE" id="PS50893"/>
    </source>
</evidence>
<proteinExistence type="predicted"/>
<dbReference type="SMART" id="SM00382">
    <property type="entry name" value="AAA"/>
    <property type="match status" value="1"/>
</dbReference>
<dbReference type="STRING" id="521674.Plim_1001"/>
<dbReference type="HOGENOM" id="CLU_000604_1_22_0"/>
<dbReference type="AlphaFoldDB" id="D5ST76"/>
<keyword evidence="1" id="KW-0547">Nucleotide-binding</keyword>
<dbReference type="eggNOG" id="COG1136">
    <property type="taxonomic scope" value="Bacteria"/>
</dbReference>
<dbReference type="GO" id="GO:0005886">
    <property type="term" value="C:plasma membrane"/>
    <property type="evidence" value="ECO:0007669"/>
    <property type="project" value="TreeGrafter"/>
</dbReference>
<evidence type="ECO:0000256" key="2">
    <source>
        <dbReference type="ARBA" id="ARBA00022840"/>
    </source>
</evidence>
<organism evidence="4 5">
    <name type="scientific">Planctopirus limnophila (strain ATCC 43296 / DSM 3776 / IFAM 1008 / Mu 290)</name>
    <name type="common">Planctomyces limnophilus</name>
    <dbReference type="NCBI Taxonomy" id="521674"/>
    <lineage>
        <taxon>Bacteria</taxon>
        <taxon>Pseudomonadati</taxon>
        <taxon>Planctomycetota</taxon>
        <taxon>Planctomycetia</taxon>
        <taxon>Planctomycetales</taxon>
        <taxon>Planctomycetaceae</taxon>
        <taxon>Planctopirus</taxon>
    </lineage>
</organism>
<protein>
    <submittedName>
        <fullName evidence="4">ABC transporter related protein</fullName>
    </submittedName>
</protein>
<dbReference type="PANTHER" id="PTHR24220">
    <property type="entry name" value="IMPORT ATP-BINDING PROTEIN"/>
    <property type="match status" value="1"/>
</dbReference>
<name>D5ST76_PLAL2</name>
<dbReference type="PROSITE" id="PS50893">
    <property type="entry name" value="ABC_TRANSPORTER_2"/>
    <property type="match status" value="1"/>
</dbReference>
<evidence type="ECO:0000256" key="1">
    <source>
        <dbReference type="ARBA" id="ARBA00022741"/>
    </source>
</evidence>
<dbReference type="InterPro" id="IPR015854">
    <property type="entry name" value="ABC_transpr_LolD-like"/>
</dbReference>
<dbReference type="RefSeq" id="WP_013109275.1">
    <property type="nucleotide sequence ID" value="NC_014148.1"/>
</dbReference>
<keyword evidence="5" id="KW-1185">Reference proteome</keyword>
<dbReference type="EMBL" id="CP001744">
    <property type="protein sequence ID" value="ADG66844.1"/>
    <property type="molecule type" value="Genomic_DNA"/>
</dbReference>